<evidence type="ECO:0000313" key="4">
    <source>
        <dbReference type="Proteomes" id="UP000016933"/>
    </source>
</evidence>
<keyword evidence="2" id="KW-0812">Transmembrane</keyword>
<dbReference type="OMA" id="EGWERLF"/>
<evidence type="ECO:0008006" key="5">
    <source>
        <dbReference type="Google" id="ProtNLM"/>
    </source>
</evidence>
<name>N1PKS7_DOTSN</name>
<dbReference type="Proteomes" id="UP000016933">
    <property type="component" value="Unassembled WGS sequence"/>
</dbReference>
<protein>
    <recommendedName>
        <fullName evidence="5">Mid2 domain-containing protein</fullName>
    </recommendedName>
</protein>
<keyword evidence="2" id="KW-0472">Membrane</keyword>
<proteinExistence type="predicted"/>
<reference evidence="4" key="1">
    <citation type="journal article" date="2012" name="PLoS Genet.">
        <title>The genomes of the fungal plant pathogens Cladosporium fulvum and Dothistroma septosporum reveal adaptation to different hosts and lifestyles but also signatures of common ancestry.</title>
        <authorList>
            <person name="de Wit P.J.G.M."/>
            <person name="van der Burgt A."/>
            <person name="Oekmen B."/>
            <person name="Stergiopoulos I."/>
            <person name="Abd-Elsalam K.A."/>
            <person name="Aerts A.L."/>
            <person name="Bahkali A.H."/>
            <person name="Beenen H.G."/>
            <person name="Chettri P."/>
            <person name="Cox M.P."/>
            <person name="Datema E."/>
            <person name="de Vries R.P."/>
            <person name="Dhillon B."/>
            <person name="Ganley A.R."/>
            <person name="Griffiths S.A."/>
            <person name="Guo Y."/>
            <person name="Hamelin R.C."/>
            <person name="Henrissat B."/>
            <person name="Kabir M.S."/>
            <person name="Jashni M.K."/>
            <person name="Kema G."/>
            <person name="Klaubauf S."/>
            <person name="Lapidus A."/>
            <person name="Levasseur A."/>
            <person name="Lindquist E."/>
            <person name="Mehrabi R."/>
            <person name="Ohm R.A."/>
            <person name="Owen T.J."/>
            <person name="Salamov A."/>
            <person name="Schwelm A."/>
            <person name="Schijlen E."/>
            <person name="Sun H."/>
            <person name="van den Burg H.A."/>
            <person name="van Ham R.C.H.J."/>
            <person name="Zhang S."/>
            <person name="Goodwin S.B."/>
            <person name="Grigoriev I.V."/>
            <person name="Collemare J."/>
            <person name="Bradshaw R.E."/>
        </authorList>
    </citation>
    <scope>NUCLEOTIDE SEQUENCE [LARGE SCALE GENOMIC DNA]</scope>
    <source>
        <strain evidence="4">NZE10 / CBS 128990</strain>
    </source>
</reference>
<reference evidence="3 4" key="2">
    <citation type="journal article" date="2012" name="PLoS Pathog.">
        <title>Diverse lifestyles and strategies of plant pathogenesis encoded in the genomes of eighteen Dothideomycetes fungi.</title>
        <authorList>
            <person name="Ohm R.A."/>
            <person name="Feau N."/>
            <person name="Henrissat B."/>
            <person name="Schoch C.L."/>
            <person name="Horwitz B.A."/>
            <person name="Barry K.W."/>
            <person name="Condon B.J."/>
            <person name="Copeland A.C."/>
            <person name="Dhillon B."/>
            <person name="Glaser F."/>
            <person name="Hesse C.N."/>
            <person name="Kosti I."/>
            <person name="LaButti K."/>
            <person name="Lindquist E.A."/>
            <person name="Lucas S."/>
            <person name="Salamov A.A."/>
            <person name="Bradshaw R.E."/>
            <person name="Ciuffetti L."/>
            <person name="Hamelin R.C."/>
            <person name="Kema G.H.J."/>
            <person name="Lawrence C."/>
            <person name="Scott J.A."/>
            <person name="Spatafora J.W."/>
            <person name="Turgeon B.G."/>
            <person name="de Wit P.J.G.M."/>
            <person name="Zhong S."/>
            <person name="Goodwin S.B."/>
            <person name="Grigoriev I.V."/>
        </authorList>
    </citation>
    <scope>NUCLEOTIDE SEQUENCE [LARGE SCALE GENOMIC DNA]</scope>
    <source>
        <strain evidence="4">NZE10 / CBS 128990</strain>
    </source>
</reference>
<feature type="transmembrane region" description="Helical" evidence="2">
    <location>
        <begin position="164"/>
        <end position="188"/>
    </location>
</feature>
<dbReference type="AlphaFoldDB" id="N1PKS7"/>
<accession>N1PKS7</accession>
<dbReference type="eggNOG" id="ENOG502R9ZK">
    <property type="taxonomic scope" value="Eukaryota"/>
</dbReference>
<sequence>MAALEVLQAGQLGFVSPAESDLLEYNISEPVNITWRTPYSLTTVEVWQGPFDNGAYSTDVLVANATQRQSSISWNAISFSGSDLNTPLFFRLQKGETPNTCELCTKDSAAFRVINSGESSTSSSSSSPESMTSASSTASAVASTTSPLATAATSIESNDSALRIGLGVGLGLGLGLLLLLTVMALVLLRRRRKRQEAAARRAEALKSESAVRDSLASGWTSKHSDKTMSGMSTSGMSYHSRFEFEMPDGSIREGWERLFGPDGRVTYQKIPTKPGQAVIR</sequence>
<dbReference type="OrthoDB" id="273771at2759"/>
<feature type="compositionally biased region" description="Low complexity" evidence="1">
    <location>
        <begin position="119"/>
        <end position="138"/>
    </location>
</feature>
<feature type="region of interest" description="Disordered" evidence="1">
    <location>
        <begin position="117"/>
        <end position="138"/>
    </location>
</feature>
<keyword evidence="4" id="KW-1185">Reference proteome</keyword>
<keyword evidence="2" id="KW-1133">Transmembrane helix</keyword>
<dbReference type="HOGENOM" id="CLU_994063_0_0_1"/>
<evidence type="ECO:0000313" key="3">
    <source>
        <dbReference type="EMBL" id="EME42160.1"/>
    </source>
</evidence>
<gene>
    <name evidence="3" type="ORF">DOTSEDRAFT_25799</name>
</gene>
<organism evidence="3 4">
    <name type="scientific">Dothistroma septosporum (strain NZE10 / CBS 128990)</name>
    <name type="common">Red band needle blight fungus</name>
    <name type="synonym">Mycosphaerella pini</name>
    <dbReference type="NCBI Taxonomy" id="675120"/>
    <lineage>
        <taxon>Eukaryota</taxon>
        <taxon>Fungi</taxon>
        <taxon>Dikarya</taxon>
        <taxon>Ascomycota</taxon>
        <taxon>Pezizomycotina</taxon>
        <taxon>Dothideomycetes</taxon>
        <taxon>Dothideomycetidae</taxon>
        <taxon>Mycosphaerellales</taxon>
        <taxon>Mycosphaerellaceae</taxon>
        <taxon>Dothistroma</taxon>
    </lineage>
</organism>
<evidence type="ECO:0000256" key="2">
    <source>
        <dbReference type="SAM" id="Phobius"/>
    </source>
</evidence>
<evidence type="ECO:0000256" key="1">
    <source>
        <dbReference type="SAM" id="MobiDB-lite"/>
    </source>
</evidence>
<dbReference type="EMBL" id="KB446541">
    <property type="protein sequence ID" value="EME42160.1"/>
    <property type="molecule type" value="Genomic_DNA"/>
</dbReference>
<dbReference type="STRING" id="675120.N1PKS7"/>